<organism evidence="2 3">
    <name type="scientific">Microtetraspora malaysiensis</name>
    <dbReference type="NCBI Taxonomy" id="161358"/>
    <lineage>
        <taxon>Bacteria</taxon>
        <taxon>Bacillati</taxon>
        <taxon>Actinomycetota</taxon>
        <taxon>Actinomycetes</taxon>
        <taxon>Streptosporangiales</taxon>
        <taxon>Streptosporangiaceae</taxon>
        <taxon>Microtetraspora</taxon>
    </lineage>
</organism>
<evidence type="ECO:0000313" key="2">
    <source>
        <dbReference type="EMBL" id="MFF3667846.1"/>
    </source>
</evidence>
<keyword evidence="3" id="KW-1185">Reference proteome</keyword>
<keyword evidence="1" id="KW-0472">Membrane</keyword>
<evidence type="ECO:0000313" key="3">
    <source>
        <dbReference type="Proteomes" id="UP001602013"/>
    </source>
</evidence>
<keyword evidence="1" id="KW-1133">Transmembrane helix</keyword>
<gene>
    <name evidence="2" type="ORF">ACFYXI_19830</name>
</gene>
<feature type="transmembrane region" description="Helical" evidence="1">
    <location>
        <begin position="157"/>
        <end position="175"/>
    </location>
</feature>
<name>A0ABW6SS62_9ACTN</name>
<keyword evidence="1" id="KW-0812">Transmembrane</keyword>
<feature type="transmembrane region" description="Helical" evidence="1">
    <location>
        <begin position="91"/>
        <end position="113"/>
    </location>
</feature>
<evidence type="ECO:0000256" key="1">
    <source>
        <dbReference type="SAM" id="Phobius"/>
    </source>
</evidence>
<comment type="caution">
    <text evidence="2">The sequence shown here is derived from an EMBL/GenBank/DDBJ whole genome shotgun (WGS) entry which is preliminary data.</text>
</comment>
<sequence>MSLWRYEARRAGWPACLAPPASLLVTLALAAAGAAFGTPRPSVHSLLLSGVEALVPLAAATAAVTVVSVDRCRELQLTLPTGYSLTLGRRLGVVAGIGAALSVLFSVALRLTGSWTGPDSPLASALVWASPLLGLTGLALLVAVLGRSVVLATTTVAVVWLCQQLFASAMVAGAWSRPFFLFLTSREGVADGWGTNRAVLAACGVLFITIALLLLRRPERLLTEEEL</sequence>
<dbReference type="RefSeq" id="WP_387413061.1">
    <property type="nucleotide sequence ID" value="NZ_JBIASD010000012.1"/>
</dbReference>
<protein>
    <recommendedName>
        <fullName evidence="4">ABC transporter permease</fullName>
    </recommendedName>
</protein>
<feature type="transmembrane region" description="Helical" evidence="1">
    <location>
        <begin position="195"/>
        <end position="215"/>
    </location>
</feature>
<proteinExistence type="predicted"/>
<feature type="transmembrane region" description="Helical" evidence="1">
    <location>
        <begin position="125"/>
        <end position="145"/>
    </location>
</feature>
<accession>A0ABW6SS62</accession>
<reference evidence="2 3" key="1">
    <citation type="submission" date="2024-10" db="EMBL/GenBank/DDBJ databases">
        <title>The Natural Products Discovery Center: Release of the First 8490 Sequenced Strains for Exploring Actinobacteria Biosynthetic Diversity.</title>
        <authorList>
            <person name="Kalkreuter E."/>
            <person name="Kautsar S.A."/>
            <person name="Yang D."/>
            <person name="Bader C.D."/>
            <person name="Teijaro C.N."/>
            <person name="Fluegel L."/>
            <person name="Davis C.M."/>
            <person name="Simpson J.R."/>
            <person name="Lauterbach L."/>
            <person name="Steele A.D."/>
            <person name="Gui C."/>
            <person name="Meng S."/>
            <person name="Li G."/>
            <person name="Viehrig K."/>
            <person name="Ye F."/>
            <person name="Su P."/>
            <person name="Kiefer A.F."/>
            <person name="Nichols A."/>
            <person name="Cepeda A.J."/>
            <person name="Yan W."/>
            <person name="Fan B."/>
            <person name="Jiang Y."/>
            <person name="Adhikari A."/>
            <person name="Zheng C.-J."/>
            <person name="Schuster L."/>
            <person name="Cowan T.M."/>
            <person name="Smanski M.J."/>
            <person name="Chevrette M.G."/>
            <person name="De Carvalho L.P.S."/>
            <person name="Shen B."/>
        </authorList>
    </citation>
    <scope>NUCLEOTIDE SEQUENCE [LARGE SCALE GENOMIC DNA]</scope>
    <source>
        <strain evidence="2 3">NPDC002173</strain>
    </source>
</reference>
<dbReference type="Proteomes" id="UP001602013">
    <property type="component" value="Unassembled WGS sequence"/>
</dbReference>
<dbReference type="EMBL" id="JBIASD010000012">
    <property type="protein sequence ID" value="MFF3667846.1"/>
    <property type="molecule type" value="Genomic_DNA"/>
</dbReference>
<feature type="transmembrane region" description="Helical" evidence="1">
    <location>
        <begin position="53"/>
        <end position="70"/>
    </location>
</feature>
<evidence type="ECO:0008006" key="4">
    <source>
        <dbReference type="Google" id="ProtNLM"/>
    </source>
</evidence>